<dbReference type="GO" id="GO:0000723">
    <property type="term" value="P:telomere maintenance"/>
    <property type="evidence" value="ECO:0007669"/>
    <property type="project" value="TreeGrafter"/>
</dbReference>
<dbReference type="SUPFAM" id="SSF53300">
    <property type="entry name" value="vWA-like"/>
    <property type="match status" value="1"/>
</dbReference>
<evidence type="ECO:0000256" key="1">
    <source>
        <dbReference type="SAM" id="MobiDB-lite"/>
    </source>
</evidence>
<dbReference type="GO" id="GO:0003690">
    <property type="term" value="F:double-stranded DNA binding"/>
    <property type="evidence" value="ECO:0007669"/>
    <property type="project" value="TreeGrafter"/>
</dbReference>
<evidence type="ECO:0000313" key="3">
    <source>
        <dbReference type="EMBL" id="VDK46435.1"/>
    </source>
</evidence>
<dbReference type="InterPro" id="IPR036465">
    <property type="entry name" value="vWFA_dom_sf"/>
</dbReference>
<dbReference type="OrthoDB" id="30826at2759"/>
<name>A0A3P6R014_DIBLA</name>
<sequence>MSEASKEQFSLVLAGTEATANALADEDGNFANISLVRELAPFDWDILELLNSDIEATTCNGDLIDAIFVGVDHLMKKAKTCKGKPEKHLLVVSNLEGETDISQMDEVIASLQKAEVLLNLIGLRITPGGDSDGHAENSAGPSTGNSAPTNSDGKSFVGAMLQRVQAFGQILDALEGESFDFTCVTLIAITLFMRGQE</sequence>
<evidence type="ECO:0000313" key="4">
    <source>
        <dbReference type="Proteomes" id="UP000281553"/>
    </source>
</evidence>
<dbReference type="Gene3D" id="3.40.50.410">
    <property type="entry name" value="von Willebrand factor, type A domain"/>
    <property type="match status" value="1"/>
</dbReference>
<accession>A0A3P6R014</accession>
<dbReference type="GO" id="GO:0043564">
    <property type="term" value="C:Ku70:Ku80 complex"/>
    <property type="evidence" value="ECO:0007669"/>
    <property type="project" value="TreeGrafter"/>
</dbReference>
<keyword evidence="4" id="KW-1185">Reference proteome</keyword>
<dbReference type="EMBL" id="UYRU01011066">
    <property type="protein sequence ID" value="VDK46435.1"/>
    <property type="molecule type" value="Genomic_DNA"/>
</dbReference>
<organism evidence="3 4">
    <name type="scientific">Dibothriocephalus latus</name>
    <name type="common">Fish tapeworm</name>
    <name type="synonym">Diphyllobothrium latum</name>
    <dbReference type="NCBI Taxonomy" id="60516"/>
    <lineage>
        <taxon>Eukaryota</taxon>
        <taxon>Metazoa</taxon>
        <taxon>Spiralia</taxon>
        <taxon>Lophotrochozoa</taxon>
        <taxon>Platyhelminthes</taxon>
        <taxon>Cestoda</taxon>
        <taxon>Eucestoda</taxon>
        <taxon>Diphyllobothriidea</taxon>
        <taxon>Diphyllobothriidae</taxon>
        <taxon>Dibothriocephalus</taxon>
    </lineage>
</organism>
<proteinExistence type="predicted"/>
<dbReference type="InterPro" id="IPR005161">
    <property type="entry name" value="Ku_N"/>
</dbReference>
<feature type="compositionally biased region" description="Polar residues" evidence="1">
    <location>
        <begin position="139"/>
        <end position="152"/>
    </location>
</feature>
<dbReference type="PANTHER" id="PTHR12604:SF4">
    <property type="entry name" value="X-RAY REPAIR CROSS-COMPLEMENTING PROTEIN 5"/>
    <property type="match status" value="1"/>
</dbReference>
<dbReference type="AlphaFoldDB" id="A0A3P6R014"/>
<dbReference type="GO" id="GO:0042162">
    <property type="term" value="F:telomeric DNA binding"/>
    <property type="evidence" value="ECO:0007669"/>
    <property type="project" value="TreeGrafter"/>
</dbReference>
<dbReference type="Pfam" id="PF03731">
    <property type="entry name" value="Ku_N"/>
    <property type="match status" value="1"/>
</dbReference>
<evidence type="ECO:0000259" key="2">
    <source>
        <dbReference type="Pfam" id="PF03731"/>
    </source>
</evidence>
<feature type="region of interest" description="Disordered" evidence="1">
    <location>
        <begin position="131"/>
        <end position="152"/>
    </location>
</feature>
<feature type="domain" description="Ku70/Ku80 N-terminal alpha/beta" evidence="2">
    <location>
        <begin position="5"/>
        <end position="112"/>
    </location>
</feature>
<dbReference type="Proteomes" id="UP000281553">
    <property type="component" value="Unassembled WGS sequence"/>
</dbReference>
<protein>
    <recommendedName>
        <fullName evidence="2">Ku70/Ku80 N-terminal alpha/beta domain-containing protein</fullName>
    </recommendedName>
</protein>
<dbReference type="GO" id="GO:0006303">
    <property type="term" value="P:double-strand break repair via nonhomologous end joining"/>
    <property type="evidence" value="ECO:0007669"/>
    <property type="project" value="TreeGrafter"/>
</dbReference>
<dbReference type="PANTHER" id="PTHR12604">
    <property type="entry name" value="KU AUTOANTIGEN DNA HELICASE"/>
    <property type="match status" value="1"/>
</dbReference>
<gene>
    <name evidence="3" type="ORF">DILT_LOCUS1554</name>
</gene>
<reference evidence="3 4" key="1">
    <citation type="submission" date="2018-11" db="EMBL/GenBank/DDBJ databases">
        <authorList>
            <consortium name="Pathogen Informatics"/>
        </authorList>
    </citation>
    <scope>NUCLEOTIDE SEQUENCE [LARGE SCALE GENOMIC DNA]</scope>
</reference>